<keyword evidence="1" id="KW-0812">Transmembrane</keyword>
<dbReference type="AlphaFoldDB" id="A0A654M732"/>
<organism evidence="2 3">
    <name type="scientific">Candidatus Nitrosocosmicus oleophilus</name>
    <dbReference type="NCBI Taxonomy" id="1353260"/>
    <lineage>
        <taxon>Archaea</taxon>
        <taxon>Nitrososphaerota</taxon>
        <taxon>Nitrososphaeria</taxon>
        <taxon>Nitrososphaerales</taxon>
        <taxon>Nitrososphaeraceae</taxon>
        <taxon>Candidatus Nitrosocosmicus</taxon>
    </lineage>
</organism>
<feature type="transmembrane region" description="Helical" evidence="1">
    <location>
        <begin position="35"/>
        <end position="53"/>
    </location>
</feature>
<gene>
    <name evidence="2" type="ORF">NMY3_01127</name>
</gene>
<reference evidence="3" key="1">
    <citation type="submission" date="2015-10" db="EMBL/GenBank/DDBJ databases">
        <title>Niche specialization of a soil ammonia-oxidizing archaeon, Candidatus Nitrosocosmicus oleophilus.</title>
        <authorList>
            <person name="Jung M.-Y."/>
            <person name="Rhee S.-K."/>
        </authorList>
    </citation>
    <scope>NUCLEOTIDE SEQUENCE [LARGE SCALE GENOMIC DNA]</scope>
    <source>
        <strain evidence="3">MY3</strain>
    </source>
</reference>
<dbReference type="Proteomes" id="UP000058925">
    <property type="component" value="Chromosome"/>
</dbReference>
<accession>A0A654M732</accession>
<keyword evidence="3" id="KW-1185">Reference proteome</keyword>
<evidence type="ECO:0000256" key="1">
    <source>
        <dbReference type="SAM" id="Phobius"/>
    </source>
</evidence>
<evidence type="ECO:0000313" key="2">
    <source>
        <dbReference type="EMBL" id="ALI35332.1"/>
    </source>
</evidence>
<proteinExistence type="predicted"/>
<dbReference type="OrthoDB" id="8271at2157"/>
<dbReference type="EMBL" id="CP012850">
    <property type="protein sequence ID" value="ALI35332.1"/>
    <property type="molecule type" value="Genomic_DNA"/>
</dbReference>
<keyword evidence="1" id="KW-1133">Transmembrane helix</keyword>
<name>A0A654M732_9ARCH</name>
<dbReference type="KEGG" id="taa:NMY3_01127"/>
<keyword evidence="1" id="KW-0472">Membrane</keyword>
<sequence length="70" mass="8085">MLDKFYYLKPWLVAIKAFVEIKMIISDYFKIPSHIPISIIFGILVVVVIQSTLGRKISKGSKRLDENYVP</sequence>
<evidence type="ECO:0000313" key="3">
    <source>
        <dbReference type="Proteomes" id="UP000058925"/>
    </source>
</evidence>
<protein>
    <submittedName>
        <fullName evidence="2">Uncharacterized protein</fullName>
    </submittedName>
</protein>